<accession>A0A3N5CDQ2</accession>
<evidence type="ECO:0000313" key="2">
    <source>
        <dbReference type="EMBL" id="RPF55261.1"/>
    </source>
</evidence>
<dbReference type="Pfam" id="PF07728">
    <property type="entry name" value="AAA_5"/>
    <property type="match status" value="1"/>
</dbReference>
<name>A0A3N5CDQ2_9BACI</name>
<keyword evidence="3" id="KW-1185">Reference proteome</keyword>
<evidence type="ECO:0000313" key="3">
    <source>
        <dbReference type="Proteomes" id="UP000276443"/>
    </source>
</evidence>
<dbReference type="Gene3D" id="3.40.50.300">
    <property type="entry name" value="P-loop containing nucleotide triphosphate hydrolases"/>
    <property type="match status" value="1"/>
</dbReference>
<dbReference type="GO" id="GO:0005524">
    <property type="term" value="F:ATP binding"/>
    <property type="evidence" value="ECO:0007669"/>
    <property type="project" value="InterPro"/>
</dbReference>
<proteinExistence type="predicted"/>
<dbReference type="InterPro" id="IPR003593">
    <property type="entry name" value="AAA+_ATPase"/>
</dbReference>
<protein>
    <submittedName>
        <fullName evidence="2">Dynein-related subfamily AAA family protein</fullName>
    </submittedName>
</protein>
<gene>
    <name evidence="2" type="ORF">EDC24_0132</name>
</gene>
<dbReference type="EMBL" id="RKRF01000007">
    <property type="protein sequence ID" value="RPF55261.1"/>
    <property type="molecule type" value="Genomic_DNA"/>
</dbReference>
<dbReference type="PANTHER" id="PTHR37291">
    <property type="entry name" value="5-METHYLCYTOSINE-SPECIFIC RESTRICTION ENZYME B"/>
    <property type="match status" value="1"/>
</dbReference>
<dbReference type="RefSeq" id="WP_124218943.1">
    <property type="nucleotide sequence ID" value="NZ_RKRF01000007.1"/>
</dbReference>
<dbReference type="SUPFAM" id="SSF52540">
    <property type="entry name" value="P-loop containing nucleoside triphosphate hydrolases"/>
    <property type="match status" value="1"/>
</dbReference>
<dbReference type="PANTHER" id="PTHR37291:SF1">
    <property type="entry name" value="TYPE IV METHYL-DIRECTED RESTRICTION ENZYME ECOKMCRB SUBUNIT"/>
    <property type="match status" value="1"/>
</dbReference>
<dbReference type="GO" id="GO:0016887">
    <property type="term" value="F:ATP hydrolysis activity"/>
    <property type="evidence" value="ECO:0007669"/>
    <property type="project" value="InterPro"/>
</dbReference>
<dbReference type="OrthoDB" id="9781481at2"/>
<reference evidence="2 3" key="1">
    <citation type="submission" date="2018-11" db="EMBL/GenBank/DDBJ databases">
        <title>Genomic Encyclopedia of Type Strains, Phase IV (KMG-IV): sequencing the most valuable type-strain genomes for metagenomic binning, comparative biology and taxonomic classification.</title>
        <authorList>
            <person name="Goeker M."/>
        </authorList>
    </citation>
    <scope>NUCLEOTIDE SEQUENCE [LARGE SCALE GENOMIC DNA]</scope>
    <source>
        <strain evidence="2 3">DSM 18090</strain>
    </source>
</reference>
<dbReference type="InterPro" id="IPR052934">
    <property type="entry name" value="Methyl-DNA_Rec/Restrict_Enz"/>
</dbReference>
<feature type="domain" description="AAA+ ATPase" evidence="1">
    <location>
        <begin position="318"/>
        <end position="490"/>
    </location>
</feature>
<dbReference type="Proteomes" id="UP000276443">
    <property type="component" value="Unassembled WGS sequence"/>
</dbReference>
<dbReference type="InterPro" id="IPR027417">
    <property type="entry name" value="P-loop_NTPase"/>
</dbReference>
<evidence type="ECO:0000259" key="1">
    <source>
        <dbReference type="SMART" id="SM00382"/>
    </source>
</evidence>
<sequence>MAIYSERDNDRKPIYDAAEKWKNECLLNSKSLIWDGEAIWTSENMQRFRRIFIERPDESGNSFDEKLKKQLNGETEEVYKFVIELLFIYYLFPSSISYDTKMEKIETVASWKGIEIDRSWSIFNSLKKGLGNTGMYFNVQKYFEMSYLFIVSENIKNLPLKTSESILSKPTELKKLAEETRQNQIGKRVQIIHALLHLLLPNYFERIVSWGNKQQIVKAYADLLNDNATTNDLDDKLYIIREKLEEQYPSKKVDFYKEPFDEKWSSTKPKKKKQTPVEESDDGLTIPTIDFNVESNTNGLVFENLDVLMNQVKTAISNGKHIILTGPPGTGKSKLASKICEMYSVQAEMVTATSNWSTYETIGGYRPDRNGNLYFSEGTFLKCVRDNETHAPTNTWLIIDEINRADIDKAFGSLFSVLTGDEVTLPFETKSENSIVLQPQGESTSVEPNDFTYVIPNDWRIIATMNTIDKASLYEMSYAFMRRFAFIPVGIPKDINSELIQKYLDVWEMSTYPHVEALAAIWKIINKYRKIGPARRYC</sequence>
<organism evidence="2 3">
    <name type="scientific">Aquisalibacillus elongatus</name>
    <dbReference type="NCBI Taxonomy" id="485577"/>
    <lineage>
        <taxon>Bacteria</taxon>
        <taxon>Bacillati</taxon>
        <taxon>Bacillota</taxon>
        <taxon>Bacilli</taxon>
        <taxon>Bacillales</taxon>
        <taxon>Bacillaceae</taxon>
        <taxon>Aquisalibacillus</taxon>
    </lineage>
</organism>
<dbReference type="InterPro" id="IPR011704">
    <property type="entry name" value="ATPase_dyneun-rel_AAA"/>
</dbReference>
<dbReference type="AlphaFoldDB" id="A0A3N5CDQ2"/>
<comment type="caution">
    <text evidence="2">The sequence shown here is derived from an EMBL/GenBank/DDBJ whole genome shotgun (WGS) entry which is preliminary data.</text>
</comment>
<dbReference type="SMART" id="SM00382">
    <property type="entry name" value="AAA"/>
    <property type="match status" value="1"/>
</dbReference>